<dbReference type="Proteomes" id="UP000580250">
    <property type="component" value="Unassembled WGS sequence"/>
</dbReference>
<accession>A0A6V7WUH5</accession>
<evidence type="ECO:0000313" key="1">
    <source>
        <dbReference type="EMBL" id="CAD2190714.1"/>
    </source>
</evidence>
<evidence type="ECO:0000313" key="2">
    <source>
        <dbReference type="Proteomes" id="UP000580250"/>
    </source>
</evidence>
<comment type="caution">
    <text evidence="1">The sequence shown here is derived from an EMBL/GenBank/DDBJ whole genome shotgun (WGS) entry which is preliminary data.</text>
</comment>
<organism evidence="1 2">
    <name type="scientific">Meloidogyne enterolobii</name>
    <name type="common">Root-knot nematode worm</name>
    <name type="synonym">Meloidogyne mayaguensis</name>
    <dbReference type="NCBI Taxonomy" id="390850"/>
    <lineage>
        <taxon>Eukaryota</taxon>
        <taxon>Metazoa</taxon>
        <taxon>Ecdysozoa</taxon>
        <taxon>Nematoda</taxon>
        <taxon>Chromadorea</taxon>
        <taxon>Rhabditida</taxon>
        <taxon>Tylenchina</taxon>
        <taxon>Tylenchomorpha</taxon>
        <taxon>Tylenchoidea</taxon>
        <taxon>Meloidogynidae</taxon>
        <taxon>Meloidogyninae</taxon>
        <taxon>Meloidogyne</taxon>
    </lineage>
</organism>
<protein>
    <submittedName>
        <fullName evidence="1">Uncharacterized protein</fullName>
    </submittedName>
</protein>
<reference evidence="1 2" key="1">
    <citation type="submission" date="2020-08" db="EMBL/GenBank/DDBJ databases">
        <authorList>
            <person name="Koutsovoulos G."/>
            <person name="Danchin GJ E."/>
        </authorList>
    </citation>
    <scope>NUCLEOTIDE SEQUENCE [LARGE SCALE GENOMIC DNA]</scope>
</reference>
<proteinExistence type="predicted"/>
<name>A0A6V7WUH5_MELEN</name>
<dbReference type="EMBL" id="CAJEWN010000828">
    <property type="protein sequence ID" value="CAD2190714.1"/>
    <property type="molecule type" value="Genomic_DNA"/>
</dbReference>
<dbReference type="AlphaFoldDB" id="A0A6V7WUH5"/>
<sequence>MLYNINHLLHCETLYKQMPTYNCQYLQLLYYIRLFEILHPSR</sequence>
<gene>
    <name evidence="1" type="ORF">MENT_LOCUS43524</name>
</gene>